<evidence type="ECO:0000256" key="5">
    <source>
        <dbReference type="SAM" id="MobiDB-lite"/>
    </source>
</evidence>
<evidence type="ECO:0000256" key="4">
    <source>
        <dbReference type="ARBA" id="ARBA00023136"/>
    </source>
</evidence>
<evidence type="ECO:0000313" key="7">
    <source>
        <dbReference type="EMBL" id="VVC34722.1"/>
    </source>
</evidence>
<name>A0A5E4MV45_9HEMI</name>
<feature type="transmembrane region" description="Helical" evidence="6">
    <location>
        <begin position="306"/>
        <end position="322"/>
    </location>
</feature>
<feature type="transmembrane region" description="Helical" evidence="6">
    <location>
        <begin position="108"/>
        <end position="129"/>
    </location>
</feature>
<dbReference type="InterPro" id="IPR011701">
    <property type="entry name" value="MFS"/>
</dbReference>
<feature type="transmembrane region" description="Helical" evidence="6">
    <location>
        <begin position="235"/>
        <end position="256"/>
    </location>
</feature>
<protein>
    <submittedName>
        <fullName evidence="7">Major facilitator superfamily,Major facilitator superfamily domain</fullName>
    </submittedName>
</protein>
<dbReference type="EMBL" id="CABPRJ010001010">
    <property type="protein sequence ID" value="VVC34722.1"/>
    <property type="molecule type" value="Genomic_DNA"/>
</dbReference>
<accession>A0A5E4MV45</accession>
<reference evidence="7 8" key="1">
    <citation type="submission" date="2019-08" db="EMBL/GenBank/DDBJ databases">
        <authorList>
            <person name="Alioto T."/>
            <person name="Alioto T."/>
            <person name="Gomez Garrido J."/>
        </authorList>
    </citation>
    <scope>NUCLEOTIDE SEQUENCE [LARGE SCALE GENOMIC DNA]</scope>
</reference>
<organism evidence="7 8">
    <name type="scientific">Cinara cedri</name>
    <dbReference type="NCBI Taxonomy" id="506608"/>
    <lineage>
        <taxon>Eukaryota</taxon>
        <taxon>Metazoa</taxon>
        <taxon>Ecdysozoa</taxon>
        <taxon>Arthropoda</taxon>
        <taxon>Hexapoda</taxon>
        <taxon>Insecta</taxon>
        <taxon>Pterygota</taxon>
        <taxon>Neoptera</taxon>
        <taxon>Paraneoptera</taxon>
        <taxon>Hemiptera</taxon>
        <taxon>Sternorrhyncha</taxon>
        <taxon>Aphidomorpha</taxon>
        <taxon>Aphidoidea</taxon>
        <taxon>Aphididae</taxon>
        <taxon>Lachninae</taxon>
        <taxon>Cinara</taxon>
    </lineage>
</organism>
<dbReference type="AlphaFoldDB" id="A0A5E4MV45"/>
<evidence type="ECO:0000256" key="3">
    <source>
        <dbReference type="ARBA" id="ARBA00022989"/>
    </source>
</evidence>
<dbReference type="InterPro" id="IPR036259">
    <property type="entry name" value="MFS_trans_sf"/>
</dbReference>
<dbReference type="GO" id="GO:0022857">
    <property type="term" value="F:transmembrane transporter activity"/>
    <property type="evidence" value="ECO:0007669"/>
    <property type="project" value="InterPro"/>
</dbReference>
<evidence type="ECO:0000256" key="6">
    <source>
        <dbReference type="SAM" id="Phobius"/>
    </source>
</evidence>
<feature type="region of interest" description="Disordered" evidence="5">
    <location>
        <begin position="1"/>
        <end position="27"/>
    </location>
</feature>
<dbReference type="Pfam" id="PF07690">
    <property type="entry name" value="MFS_1"/>
    <property type="match status" value="1"/>
</dbReference>
<feature type="compositionally biased region" description="Basic and acidic residues" evidence="5">
    <location>
        <begin position="14"/>
        <end position="26"/>
    </location>
</feature>
<keyword evidence="4 6" id="KW-0472">Membrane</keyword>
<dbReference type="Proteomes" id="UP000325440">
    <property type="component" value="Unassembled WGS sequence"/>
</dbReference>
<dbReference type="Gene3D" id="1.20.1250.20">
    <property type="entry name" value="MFS general substrate transporter like domains"/>
    <property type="match status" value="1"/>
</dbReference>
<proteinExistence type="predicted"/>
<dbReference type="SUPFAM" id="SSF103473">
    <property type="entry name" value="MFS general substrate transporter"/>
    <property type="match status" value="1"/>
</dbReference>
<evidence type="ECO:0000256" key="2">
    <source>
        <dbReference type="ARBA" id="ARBA00022692"/>
    </source>
</evidence>
<gene>
    <name evidence="7" type="ORF">CINCED_3A013511</name>
</gene>
<feature type="transmembrane region" description="Helical" evidence="6">
    <location>
        <begin position="342"/>
        <end position="361"/>
    </location>
</feature>
<dbReference type="GO" id="GO:0016020">
    <property type="term" value="C:membrane"/>
    <property type="evidence" value="ECO:0007669"/>
    <property type="project" value="UniProtKB-SubCell"/>
</dbReference>
<feature type="transmembrane region" description="Helical" evidence="6">
    <location>
        <begin position="173"/>
        <end position="195"/>
    </location>
</feature>
<keyword evidence="3 6" id="KW-1133">Transmembrane helix</keyword>
<evidence type="ECO:0000313" key="8">
    <source>
        <dbReference type="Proteomes" id="UP000325440"/>
    </source>
</evidence>
<keyword evidence="2 6" id="KW-0812">Transmembrane</keyword>
<feature type="transmembrane region" description="Helical" evidence="6">
    <location>
        <begin position="207"/>
        <end position="229"/>
    </location>
</feature>
<evidence type="ECO:0000256" key="1">
    <source>
        <dbReference type="ARBA" id="ARBA00004141"/>
    </source>
</evidence>
<feature type="transmembrane region" description="Helical" evidence="6">
    <location>
        <begin position="141"/>
        <end position="161"/>
    </location>
</feature>
<comment type="subcellular location">
    <subcellularLocation>
        <location evidence="1">Membrane</location>
        <topology evidence="1">Multi-pass membrane protein</topology>
    </subcellularLocation>
</comment>
<sequence length="526" mass="59140">MDGEKENLNNSNGKIKENGESFKDDGDSNLPLHKQILQNITTEPMLFPYMISSILVILTNQNLNIQKACRVDLNLSAEVCKGLEDKDSNSTSLDNSEIVVQKLVADMLIWQTILQNSIPAVFVIFLGSWSDRNRLRRPCMLLPIYGEIVRNIGLMVCVYFFDELPMNVSGLWQALPIAVTGYWAVMFMAVFSYVGDVSTEKNKTLRVGLVNATMALCLPIGTGLSGILYRKVGFYGVYTIALILGFISVWMAHIFIHDTKRIKFESEKEKEKSYWTRIKFFFNLKHLVEAFRVTFKKEKNNRRMKVIALTVLITGIMGPLQGDKGVAYLFTRVKFNWNEVQYSVYQTTSMCINLAGTFFVLGVVVRKFGVDDALIGIVATTGKFVSQFIFAFAATEFLFYFGLIVNCLQGPAIISMKSIINKIIPAQELGQVSAVTGIGENIIPVICGPLYSYVYEATVSYFPGAYFLVTAAITFPTIFLYMWLYMQHRMEKKQLLAYEAIDDGKQDESALSDTCVSVASYGSIKL</sequence>
<dbReference type="PANTHER" id="PTHR23507:SF1">
    <property type="entry name" value="FI18259P1-RELATED"/>
    <property type="match status" value="1"/>
</dbReference>
<feature type="transmembrane region" description="Helical" evidence="6">
    <location>
        <begin position="465"/>
        <end position="484"/>
    </location>
</feature>
<dbReference type="PANTHER" id="PTHR23507">
    <property type="entry name" value="ZGC:174356"/>
    <property type="match status" value="1"/>
</dbReference>
<keyword evidence="8" id="KW-1185">Reference proteome</keyword>
<dbReference type="OrthoDB" id="419734at2759"/>